<evidence type="ECO:0000313" key="3">
    <source>
        <dbReference type="EMBL" id="MFF5923518.1"/>
    </source>
</evidence>
<dbReference type="CDD" id="cd00093">
    <property type="entry name" value="HTH_XRE"/>
    <property type="match status" value="1"/>
</dbReference>
<sequence>MTEVARTQGSSSEIERGGVAEVAALGNVLTGLFKRLGITQTQYAHRVHLDKSAVSRYLSGRRLAPQEFVDRLVGEVEDHLGAPLQPEAKEALRNQRLEALRVCNPDEFQLESLRGELARSRRDTRRAERNIEALQTLLESKEDEVRRLADDLTQLRLDWGAERADPAPTYDLLREVARLRQDLQDAERLRVRAEQHGEELRDRVLRLEEELSRRSPSTGAVPLEVFKTQLAELWEAENFPEASRDLTEAAWSRPLDEVTELLHWLKETAGLTPAVTFVADVARLRPLEDVLAFAPEVAWQGRSRIQGSWTTAVAARVTARNAAVVFQGLRKTETRSDSESDRVLAEVVSRVRSDAQAVALVSAALSGTAALGPLTRVSAVLALGRRSDPFGLRAVVGLAEAGRYDVAALVLDAACLGETAVPDDGRVLEESVPTAASLRLGAAVRELDAVQIGRLFDLVTWLDDTRVMTAFAVWLAHEDETHLFDRLLATMADQGRLSLLDVRMSATLGDAVRDWWRRSRGQ</sequence>
<dbReference type="SUPFAM" id="SSF47413">
    <property type="entry name" value="lambda repressor-like DNA-binding domains"/>
    <property type="match status" value="1"/>
</dbReference>
<dbReference type="Proteomes" id="UP001602370">
    <property type="component" value="Unassembled WGS sequence"/>
</dbReference>
<feature type="coiled-coil region" evidence="1">
    <location>
        <begin position="110"/>
        <end position="210"/>
    </location>
</feature>
<evidence type="ECO:0000259" key="2">
    <source>
        <dbReference type="PROSITE" id="PS50943"/>
    </source>
</evidence>
<comment type="caution">
    <text evidence="3">The sequence shown here is derived from an EMBL/GenBank/DDBJ whole genome shotgun (WGS) entry which is preliminary data.</text>
</comment>
<gene>
    <name evidence="3" type="ORF">ACFY8C_35155</name>
</gene>
<dbReference type="InterPro" id="IPR001387">
    <property type="entry name" value="Cro/C1-type_HTH"/>
</dbReference>
<keyword evidence="1" id="KW-0175">Coiled coil</keyword>
<name>A0ABW6Y189_9ACTN</name>
<evidence type="ECO:0000256" key="1">
    <source>
        <dbReference type="SAM" id="Coils"/>
    </source>
</evidence>
<dbReference type="InterPro" id="IPR010982">
    <property type="entry name" value="Lambda_DNA-bd_dom_sf"/>
</dbReference>
<dbReference type="PROSITE" id="PS50943">
    <property type="entry name" value="HTH_CROC1"/>
    <property type="match status" value="1"/>
</dbReference>
<proteinExistence type="predicted"/>
<feature type="domain" description="HTH cro/C1-type" evidence="2">
    <location>
        <begin position="34"/>
        <end position="62"/>
    </location>
</feature>
<dbReference type="RefSeq" id="WP_030322979.1">
    <property type="nucleotide sequence ID" value="NZ_JBIBDZ010000014.1"/>
</dbReference>
<reference evidence="3 4" key="1">
    <citation type="submission" date="2024-10" db="EMBL/GenBank/DDBJ databases">
        <title>The Natural Products Discovery Center: Release of the First 8490 Sequenced Strains for Exploring Actinobacteria Biosynthetic Diversity.</title>
        <authorList>
            <person name="Kalkreuter E."/>
            <person name="Kautsar S.A."/>
            <person name="Yang D."/>
            <person name="Bader C.D."/>
            <person name="Teijaro C.N."/>
            <person name="Fluegel L."/>
            <person name="Davis C.M."/>
            <person name="Simpson J.R."/>
            <person name="Lauterbach L."/>
            <person name="Steele A.D."/>
            <person name="Gui C."/>
            <person name="Meng S."/>
            <person name="Li G."/>
            <person name="Viehrig K."/>
            <person name="Ye F."/>
            <person name="Su P."/>
            <person name="Kiefer A.F."/>
            <person name="Nichols A."/>
            <person name="Cepeda A.J."/>
            <person name="Yan W."/>
            <person name="Fan B."/>
            <person name="Jiang Y."/>
            <person name="Adhikari A."/>
            <person name="Zheng C.-J."/>
            <person name="Schuster L."/>
            <person name="Cowan T.M."/>
            <person name="Smanski M.J."/>
            <person name="Chevrette M.G."/>
            <person name="De Carvalho L.P.S."/>
            <person name="Shen B."/>
        </authorList>
    </citation>
    <scope>NUCLEOTIDE SEQUENCE [LARGE SCALE GENOMIC DNA]</scope>
    <source>
        <strain evidence="3 4">NPDC012605</strain>
    </source>
</reference>
<organism evidence="3 4">
    <name type="scientific">Streptomyces flavochromogenes</name>
    <dbReference type="NCBI Taxonomy" id="68199"/>
    <lineage>
        <taxon>Bacteria</taxon>
        <taxon>Bacillati</taxon>
        <taxon>Actinomycetota</taxon>
        <taxon>Actinomycetes</taxon>
        <taxon>Kitasatosporales</taxon>
        <taxon>Streptomycetaceae</taxon>
        <taxon>Streptomyces</taxon>
    </lineage>
</organism>
<keyword evidence="4" id="KW-1185">Reference proteome</keyword>
<protein>
    <recommendedName>
        <fullName evidence="2">HTH cro/C1-type domain-containing protein</fullName>
    </recommendedName>
</protein>
<dbReference type="EMBL" id="JBIBDZ010000014">
    <property type="protein sequence ID" value="MFF5923518.1"/>
    <property type="molecule type" value="Genomic_DNA"/>
</dbReference>
<evidence type="ECO:0000313" key="4">
    <source>
        <dbReference type="Proteomes" id="UP001602370"/>
    </source>
</evidence>
<accession>A0ABW6Y189</accession>